<dbReference type="PANTHER" id="PTHR10342">
    <property type="entry name" value="ARYLSULFATASE"/>
    <property type="match status" value="1"/>
</dbReference>
<feature type="non-terminal residue" evidence="7">
    <location>
        <position position="1"/>
    </location>
</feature>
<evidence type="ECO:0000313" key="7">
    <source>
        <dbReference type="EMBL" id="CBY17782.1"/>
    </source>
</evidence>
<sequence>QNREKTPLFEFLSFQDVHGPLQFLHEYSSLFEKKDWSHNRKILTRKIAIVDHYIGLIVNALKKKGFWQNTVMVVTSDNGGAREEGASNWPLRGSKGTILEGGIRGRAFLHSPIIPENLKGKSFPYVMHVTDWYPTLLRMSGCEMPENAHRLDGAAQDIFHNEPELKRTHILHFMDPLKVEARKSDIRTFPVLSKRKFDVTVKAAIRSENWKLITGRPCHSGCSYSNKERNSRYVIDRVSLDDVESSKLVRLYKIMEDPIERNEISHLFPEIVDKFLIKLADYYDEQRIPQNEKRDHSSTPTDGVWRPWLKKEKYFYKSFTGTSQNENNVSHHSQGCKFSPKL</sequence>
<dbReference type="AlphaFoldDB" id="E4Y2F5"/>
<keyword evidence="5" id="KW-0325">Glycoprotein</keyword>
<dbReference type="InterPro" id="IPR017850">
    <property type="entry name" value="Alkaline_phosphatase_core_sf"/>
</dbReference>
<reference evidence="7" key="1">
    <citation type="journal article" date="2010" name="Science">
        <title>Plasticity of animal genome architecture unmasked by rapid evolution of a pelagic tunicate.</title>
        <authorList>
            <person name="Denoeud F."/>
            <person name="Henriet S."/>
            <person name="Mungpakdee S."/>
            <person name="Aury J.M."/>
            <person name="Da Silva C."/>
            <person name="Brinkmann H."/>
            <person name="Mikhaleva J."/>
            <person name="Olsen L.C."/>
            <person name="Jubin C."/>
            <person name="Canestro C."/>
            <person name="Bouquet J.M."/>
            <person name="Danks G."/>
            <person name="Poulain J."/>
            <person name="Campsteijn C."/>
            <person name="Adamski M."/>
            <person name="Cross I."/>
            <person name="Yadetie F."/>
            <person name="Muffato M."/>
            <person name="Louis A."/>
            <person name="Butcher S."/>
            <person name="Tsagkogeorga G."/>
            <person name="Konrad A."/>
            <person name="Singh S."/>
            <person name="Jensen M.F."/>
            <person name="Cong E.H."/>
            <person name="Eikeseth-Otteraa H."/>
            <person name="Noel B."/>
            <person name="Anthouard V."/>
            <person name="Porcel B.M."/>
            <person name="Kachouri-Lafond R."/>
            <person name="Nishino A."/>
            <person name="Ugolini M."/>
            <person name="Chourrout P."/>
            <person name="Nishida H."/>
            <person name="Aasland R."/>
            <person name="Huzurbazar S."/>
            <person name="Westhof E."/>
            <person name="Delsuc F."/>
            <person name="Lehrach H."/>
            <person name="Reinhardt R."/>
            <person name="Weissenbach J."/>
            <person name="Roy S.W."/>
            <person name="Artiguenave F."/>
            <person name="Postlethwait J.H."/>
            <person name="Manak J.R."/>
            <person name="Thompson E.M."/>
            <person name="Jaillon O."/>
            <person name="Du Pasquier L."/>
            <person name="Boudinot P."/>
            <person name="Liberles D.A."/>
            <person name="Volff J.N."/>
            <person name="Philippe H."/>
            <person name="Lenhard B."/>
            <person name="Roest Crollius H."/>
            <person name="Wincker P."/>
            <person name="Chourrout D."/>
        </authorList>
    </citation>
    <scope>NUCLEOTIDE SEQUENCE [LARGE SCALE GENOMIC DNA]</scope>
</reference>
<name>E4Y2F5_OIKDI</name>
<dbReference type="GO" id="GO:0046872">
    <property type="term" value="F:metal ion binding"/>
    <property type="evidence" value="ECO:0007669"/>
    <property type="project" value="UniProtKB-KW"/>
</dbReference>
<keyword evidence="3" id="KW-0479">Metal-binding</keyword>
<evidence type="ECO:0000259" key="6">
    <source>
        <dbReference type="Pfam" id="PF00884"/>
    </source>
</evidence>
<keyword evidence="4" id="KW-0106">Calcium</keyword>
<dbReference type="EMBL" id="FN653829">
    <property type="protein sequence ID" value="CBY17782.1"/>
    <property type="molecule type" value="Genomic_DNA"/>
</dbReference>
<comment type="similarity">
    <text evidence="2">Belongs to the sulfatase family.</text>
</comment>
<dbReference type="Proteomes" id="UP000001307">
    <property type="component" value="Unassembled WGS sequence"/>
</dbReference>
<protein>
    <recommendedName>
        <fullName evidence="6">Sulfatase N-terminal domain-containing protein</fullName>
    </recommendedName>
</protein>
<dbReference type="PANTHER" id="PTHR10342:SF274">
    <property type="entry name" value="ARYLSULFATASE B"/>
    <property type="match status" value="1"/>
</dbReference>
<proteinExistence type="inferred from homology"/>
<evidence type="ECO:0000256" key="4">
    <source>
        <dbReference type="ARBA" id="ARBA00022837"/>
    </source>
</evidence>
<gene>
    <name evidence="7" type="ORF">GSOID_T00016351001</name>
</gene>
<dbReference type="Gene3D" id="3.30.1120.10">
    <property type="match status" value="1"/>
</dbReference>
<keyword evidence="8" id="KW-1185">Reference proteome</keyword>
<evidence type="ECO:0000256" key="1">
    <source>
        <dbReference type="ARBA" id="ARBA00001913"/>
    </source>
</evidence>
<dbReference type="InterPro" id="IPR000917">
    <property type="entry name" value="Sulfatase_N"/>
</dbReference>
<evidence type="ECO:0000256" key="3">
    <source>
        <dbReference type="ARBA" id="ARBA00022723"/>
    </source>
</evidence>
<dbReference type="Gene3D" id="3.40.720.10">
    <property type="entry name" value="Alkaline Phosphatase, subunit A"/>
    <property type="match status" value="1"/>
</dbReference>
<organism evidence="7">
    <name type="scientific">Oikopleura dioica</name>
    <name type="common">Tunicate</name>
    <dbReference type="NCBI Taxonomy" id="34765"/>
    <lineage>
        <taxon>Eukaryota</taxon>
        <taxon>Metazoa</taxon>
        <taxon>Chordata</taxon>
        <taxon>Tunicata</taxon>
        <taxon>Appendicularia</taxon>
        <taxon>Copelata</taxon>
        <taxon>Oikopleuridae</taxon>
        <taxon>Oikopleura</taxon>
    </lineage>
</organism>
<evidence type="ECO:0000313" key="8">
    <source>
        <dbReference type="Proteomes" id="UP000001307"/>
    </source>
</evidence>
<dbReference type="OrthoDB" id="103349at2759"/>
<dbReference type="InterPro" id="IPR047115">
    <property type="entry name" value="ARSB"/>
</dbReference>
<dbReference type="GO" id="GO:0008484">
    <property type="term" value="F:sulfuric ester hydrolase activity"/>
    <property type="evidence" value="ECO:0007669"/>
    <property type="project" value="InterPro"/>
</dbReference>
<evidence type="ECO:0000256" key="5">
    <source>
        <dbReference type="ARBA" id="ARBA00023180"/>
    </source>
</evidence>
<dbReference type="SUPFAM" id="SSF53649">
    <property type="entry name" value="Alkaline phosphatase-like"/>
    <property type="match status" value="1"/>
</dbReference>
<evidence type="ECO:0000256" key="2">
    <source>
        <dbReference type="ARBA" id="ARBA00008779"/>
    </source>
</evidence>
<accession>E4Y2F5</accession>
<dbReference type="Pfam" id="PF00884">
    <property type="entry name" value="Sulfatase"/>
    <property type="match status" value="1"/>
</dbReference>
<comment type="cofactor">
    <cofactor evidence="1">
        <name>Ca(2+)</name>
        <dbReference type="ChEBI" id="CHEBI:29108"/>
    </cofactor>
</comment>
<dbReference type="InParanoid" id="E4Y2F5"/>
<feature type="domain" description="Sulfatase N-terminal" evidence="6">
    <location>
        <begin position="2"/>
        <end position="139"/>
    </location>
</feature>